<accession>A0A2A9NL46</accession>
<protein>
    <submittedName>
        <fullName evidence="1">Uncharacterized protein</fullName>
    </submittedName>
</protein>
<dbReference type="EMBL" id="KZ302063">
    <property type="protein sequence ID" value="PFH48422.1"/>
    <property type="molecule type" value="Genomic_DNA"/>
</dbReference>
<gene>
    <name evidence="1" type="ORF">AMATHDRAFT_49532</name>
</gene>
<keyword evidence="2" id="KW-1185">Reference proteome</keyword>
<dbReference type="Proteomes" id="UP000242287">
    <property type="component" value="Unassembled WGS sequence"/>
</dbReference>
<dbReference type="AlphaFoldDB" id="A0A2A9NL46"/>
<name>A0A2A9NL46_9AGAR</name>
<evidence type="ECO:0000313" key="1">
    <source>
        <dbReference type="EMBL" id="PFH48422.1"/>
    </source>
</evidence>
<reference evidence="1 2" key="1">
    <citation type="submission" date="2014-02" db="EMBL/GenBank/DDBJ databases">
        <title>Transposable element dynamics among asymbiotic and ectomycorrhizal Amanita fungi.</title>
        <authorList>
            <consortium name="DOE Joint Genome Institute"/>
            <person name="Hess J."/>
            <person name="Skrede I."/>
            <person name="Wolfe B."/>
            <person name="LaButti K."/>
            <person name="Ohm R.A."/>
            <person name="Grigoriev I.V."/>
            <person name="Pringle A."/>
        </authorList>
    </citation>
    <scope>NUCLEOTIDE SEQUENCE [LARGE SCALE GENOMIC DNA]</scope>
    <source>
        <strain evidence="1 2">SKay4041</strain>
    </source>
</reference>
<organism evidence="1 2">
    <name type="scientific">Amanita thiersii Skay4041</name>
    <dbReference type="NCBI Taxonomy" id="703135"/>
    <lineage>
        <taxon>Eukaryota</taxon>
        <taxon>Fungi</taxon>
        <taxon>Dikarya</taxon>
        <taxon>Basidiomycota</taxon>
        <taxon>Agaricomycotina</taxon>
        <taxon>Agaricomycetes</taxon>
        <taxon>Agaricomycetidae</taxon>
        <taxon>Agaricales</taxon>
        <taxon>Pluteineae</taxon>
        <taxon>Amanitaceae</taxon>
        <taxon>Amanita</taxon>
    </lineage>
</organism>
<sequence>MSKSSIRADEELRYLNNGRDLQGYCDQLFRFYTTERTKGVSYDRWRVVKLRLYKDRSQREYLVAKVLGPKDIFGEPLVYLRIQRMYQDQTAVYLDSTRPPNDITRLDPSCIADTEVKSVTFEKSFFISLPRLAILARTIDCLANRPTGTRSAHWFTHSILEVLQHTYLDHIKVKDLKKSNNRRSSVLPVRVLNDFSTKAVVQEYYRQWATFNDEVRLFP</sequence>
<evidence type="ECO:0000313" key="2">
    <source>
        <dbReference type="Proteomes" id="UP000242287"/>
    </source>
</evidence>
<proteinExistence type="predicted"/>